<dbReference type="AlphaFoldDB" id="A0A917TA61"/>
<dbReference type="EMBL" id="BMNA01000015">
    <property type="protein sequence ID" value="GGM16080.1"/>
    <property type="molecule type" value="Genomic_DNA"/>
</dbReference>
<protein>
    <submittedName>
        <fullName evidence="1">Uncharacterized protein</fullName>
    </submittedName>
</protein>
<gene>
    <name evidence="1" type="ORF">GCM10011594_40110</name>
</gene>
<organism evidence="1 2">
    <name type="scientific">Nakamurella endophytica</name>
    <dbReference type="NCBI Taxonomy" id="1748367"/>
    <lineage>
        <taxon>Bacteria</taxon>
        <taxon>Bacillati</taxon>
        <taxon>Actinomycetota</taxon>
        <taxon>Actinomycetes</taxon>
        <taxon>Nakamurellales</taxon>
        <taxon>Nakamurellaceae</taxon>
        <taxon>Nakamurella</taxon>
    </lineage>
</organism>
<dbReference type="Proteomes" id="UP000655208">
    <property type="component" value="Unassembled WGS sequence"/>
</dbReference>
<accession>A0A917TA61</accession>
<proteinExistence type="predicted"/>
<name>A0A917TA61_9ACTN</name>
<reference evidence="1" key="2">
    <citation type="submission" date="2020-09" db="EMBL/GenBank/DDBJ databases">
        <authorList>
            <person name="Sun Q."/>
            <person name="Zhou Y."/>
        </authorList>
    </citation>
    <scope>NUCLEOTIDE SEQUENCE</scope>
    <source>
        <strain evidence="1">CGMCC 4.7308</strain>
    </source>
</reference>
<sequence length="115" mass="11982">MATRAHTLYTQHKFGGALELYAEAIDKIHTMCVVAKPESRIRTPSESDAAIIDGFVDALGAALATNQSADAVSIASRTQGYLTQIGQEAARQGINATVYIAGCESIRTALAVGGA</sequence>
<comment type="caution">
    <text evidence="1">The sequence shown here is derived from an EMBL/GenBank/DDBJ whole genome shotgun (WGS) entry which is preliminary data.</text>
</comment>
<keyword evidence="2" id="KW-1185">Reference proteome</keyword>
<evidence type="ECO:0000313" key="1">
    <source>
        <dbReference type="EMBL" id="GGM16080.1"/>
    </source>
</evidence>
<evidence type="ECO:0000313" key="2">
    <source>
        <dbReference type="Proteomes" id="UP000655208"/>
    </source>
</evidence>
<reference evidence="1" key="1">
    <citation type="journal article" date="2014" name="Int. J. Syst. Evol. Microbiol.">
        <title>Complete genome sequence of Corynebacterium casei LMG S-19264T (=DSM 44701T), isolated from a smear-ripened cheese.</title>
        <authorList>
            <consortium name="US DOE Joint Genome Institute (JGI-PGF)"/>
            <person name="Walter F."/>
            <person name="Albersmeier A."/>
            <person name="Kalinowski J."/>
            <person name="Ruckert C."/>
        </authorList>
    </citation>
    <scope>NUCLEOTIDE SEQUENCE</scope>
    <source>
        <strain evidence="1">CGMCC 4.7308</strain>
    </source>
</reference>